<accession>A0A2A6DX02</accession>
<organism evidence="1 2">
    <name type="scientific">Candidatus Reconcilbacillus cellulovorans</name>
    <dbReference type="NCBI Taxonomy" id="1906605"/>
    <lineage>
        <taxon>Bacteria</taxon>
        <taxon>Bacillati</taxon>
        <taxon>Bacillota</taxon>
        <taxon>Bacilli</taxon>
        <taxon>Bacillales</taxon>
        <taxon>Paenibacillaceae</taxon>
        <taxon>Candidatus Reconcilbacillus</taxon>
    </lineage>
</organism>
<dbReference type="NCBIfam" id="TIGR04223">
    <property type="entry name" value="quorum_AgrD"/>
    <property type="match status" value="1"/>
</dbReference>
<proteinExistence type="predicted"/>
<dbReference type="EMBL" id="MOXJ01000048">
    <property type="protein sequence ID" value="PDO09294.1"/>
    <property type="molecule type" value="Genomic_DNA"/>
</dbReference>
<dbReference type="AlphaFoldDB" id="A0A2A6DX02"/>
<evidence type="ECO:0000313" key="2">
    <source>
        <dbReference type="Proteomes" id="UP000243688"/>
    </source>
</evidence>
<protein>
    <submittedName>
        <fullName evidence="1">Phosphatase</fullName>
    </submittedName>
</protein>
<reference evidence="1 2" key="1">
    <citation type="submission" date="2016-12" db="EMBL/GenBank/DDBJ databases">
        <title>Candidatus Reconcilibacillus cellulovorans genome.</title>
        <authorList>
            <person name="Kolinko S."/>
            <person name="Wu Y.-W."/>
            <person name="Tachea F."/>
            <person name="Denzel E."/>
            <person name="Hiras J."/>
            <person name="Baecker N."/>
            <person name="Chan L.J."/>
            <person name="Eichorst S.A."/>
            <person name="Frey D."/>
            <person name="Adams P.D."/>
            <person name="Pray T."/>
            <person name="Tanjore D."/>
            <person name="Petzold C.J."/>
            <person name="Gladden J.M."/>
            <person name="Simmons B.A."/>
            <person name="Singer S.W."/>
        </authorList>
    </citation>
    <scope>NUCLEOTIDE SEQUENCE [LARGE SCALE GENOMIC DNA]</scope>
    <source>
        <strain evidence="1">JTherm</strain>
    </source>
</reference>
<evidence type="ECO:0000313" key="1">
    <source>
        <dbReference type="EMBL" id="PDO09294.1"/>
    </source>
</evidence>
<comment type="caution">
    <text evidence="1">The sequence shown here is derived from an EMBL/GenBank/DDBJ whole genome shotgun (WGS) entry which is preliminary data.</text>
</comment>
<name>A0A2A6DX02_9BACL</name>
<sequence>MIRQTARLTSSVLSGVAQYFVKASSWFLYRPEIPEELKK</sequence>
<gene>
    <name evidence="1" type="ORF">BLM47_13350</name>
</gene>
<dbReference type="Proteomes" id="UP000243688">
    <property type="component" value="Unassembled WGS sequence"/>
</dbReference>
<dbReference type="InterPro" id="IPR009229">
    <property type="entry name" value="AgrD"/>
</dbReference>